<dbReference type="Gene3D" id="6.10.140.260">
    <property type="match status" value="1"/>
</dbReference>
<name>A0A7R8WAW5_9CRUS</name>
<dbReference type="InterPro" id="IPR036390">
    <property type="entry name" value="WH_DNA-bd_sf"/>
</dbReference>
<dbReference type="EMBL" id="OB660584">
    <property type="protein sequence ID" value="CAD7225488.1"/>
    <property type="molecule type" value="Genomic_DNA"/>
</dbReference>
<evidence type="ECO:0000256" key="6">
    <source>
        <dbReference type="ARBA" id="ARBA00030114"/>
    </source>
</evidence>
<accession>A0A7R8WAW5</accession>
<dbReference type="PROSITE" id="PS51495">
    <property type="entry name" value="GLUE"/>
    <property type="match status" value="1"/>
</dbReference>
<dbReference type="InterPro" id="IPR036388">
    <property type="entry name" value="WH-like_DNA-bd_sf"/>
</dbReference>
<gene>
    <name evidence="8" type="ORF">CTOB1V02_LOCUS3428</name>
</gene>
<evidence type="ECO:0000313" key="8">
    <source>
        <dbReference type="EMBL" id="CAD7225488.1"/>
    </source>
</evidence>
<keyword evidence="7" id="KW-0967">Endosome</keyword>
<evidence type="ECO:0000256" key="1">
    <source>
        <dbReference type="ARBA" id="ARBA00009697"/>
    </source>
</evidence>
<dbReference type="InterPro" id="IPR021648">
    <property type="entry name" value="GLUE_dom"/>
</dbReference>
<evidence type="ECO:0000256" key="3">
    <source>
        <dbReference type="ARBA" id="ARBA00022448"/>
    </source>
</evidence>
<dbReference type="PANTHER" id="PTHR13128:SF12">
    <property type="entry name" value="VACUOLAR PROTEIN-SORTING-ASSOCIATED PROTEIN 36"/>
    <property type="match status" value="1"/>
</dbReference>
<evidence type="ECO:0000256" key="2">
    <source>
        <dbReference type="ARBA" id="ARBA00017953"/>
    </source>
</evidence>
<organism evidence="8">
    <name type="scientific">Cyprideis torosa</name>
    <dbReference type="NCBI Taxonomy" id="163714"/>
    <lineage>
        <taxon>Eukaryota</taxon>
        <taxon>Metazoa</taxon>
        <taxon>Ecdysozoa</taxon>
        <taxon>Arthropoda</taxon>
        <taxon>Crustacea</taxon>
        <taxon>Oligostraca</taxon>
        <taxon>Ostracoda</taxon>
        <taxon>Podocopa</taxon>
        <taxon>Podocopida</taxon>
        <taxon>Cytherocopina</taxon>
        <taxon>Cytheroidea</taxon>
        <taxon>Cytherideidae</taxon>
        <taxon>Cyprideis</taxon>
    </lineage>
</organism>
<comment type="similarity">
    <text evidence="1 7">Belongs to the VPS36 family.</text>
</comment>
<dbReference type="Gene3D" id="2.30.29.30">
    <property type="entry name" value="Pleckstrin-homology domain (PH domain)/Phosphotyrosine-binding domain (PTB)"/>
    <property type="match status" value="1"/>
</dbReference>
<dbReference type="GO" id="GO:0031902">
    <property type="term" value="C:late endosome membrane"/>
    <property type="evidence" value="ECO:0007669"/>
    <property type="project" value="UniProtKB-UniRule"/>
</dbReference>
<dbReference type="SUPFAM" id="SSF46785">
    <property type="entry name" value="Winged helix' DNA-binding domain"/>
    <property type="match status" value="1"/>
</dbReference>
<comment type="function">
    <text evidence="7">Component of the ESCRT-II complex (endosomal sorting complex required for transport II), which is required for multivesicular body (MVB) formation and sorting of endosomal cargo proteins into MVBs.</text>
</comment>
<keyword evidence="4 7" id="KW-0963">Cytoplasm</keyword>
<reference evidence="8" key="1">
    <citation type="submission" date="2020-11" db="EMBL/GenBank/DDBJ databases">
        <authorList>
            <person name="Tran Van P."/>
        </authorList>
    </citation>
    <scope>NUCLEOTIDE SEQUENCE</scope>
</reference>
<dbReference type="Gene3D" id="1.10.10.10">
    <property type="entry name" value="Winged helix-like DNA-binding domain superfamily/Winged helix DNA-binding domain"/>
    <property type="match status" value="2"/>
</dbReference>
<comment type="subunit">
    <text evidence="7">Component of the endosomal sorting complex required for transport II (ESCRT-II).</text>
</comment>
<dbReference type="InterPro" id="IPR040608">
    <property type="entry name" value="Snf8/Vps36"/>
</dbReference>
<dbReference type="Pfam" id="PF04157">
    <property type="entry name" value="EAP30"/>
    <property type="match status" value="1"/>
</dbReference>
<protein>
    <recommendedName>
        <fullName evidence="2 7">Vacuolar protein-sorting-associated protein 36</fullName>
    </recommendedName>
    <alternativeName>
        <fullName evidence="6 7">ESCRT-II complex subunit VPS36</fullName>
    </alternativeName>
</protein>
<dbReference type="SUPFAM" id="SSF50729">
    <property type="entry name" value="PH domain-like"/>
    <property type="match status" value="1"/>
</dbReference>
<sequence>MDRLEWSSPDILPGESKLASQARTKLYDGDVATGFKDGDLTLTSHRLLWTSPSPSRSCLSLDLRLVVFLEEEAGTLTGSPKIVLFLTAPSAHKRPGPVQSSRATFIKVSFKLGGQAAFVSGLNRLLEEKPWTQPTASFGTGHSPSVRAGITGIERSLQQKVIETDASISSAFQDLSNLMAVAEEMVHLAKEISQKIKNQRGAVSEDETVQFRSQLLSLGVDDPVTRDAVSSHDEYYRKLAKEISSVLLVPIEEAGGMMPLADAYCRINRARGLQLISPDDLIGAGKAMTSLNWPLRLREFPSGLRVLQLDTLDDEVILASTLQDVDARGSLSADELAKERSIPVVLALERLLLTESKALVARDDVPQGLRFYPNWFLHPPN</sequence>
<dbReference type="GO" id="GO:0032266">
    <property type="term" value="F:phosphatidylinositol-3-phosphate binding"/>
    <property type="evidence" value="ECO:0007669"/>
    <property type="project" value="UniProtKB-UniRule"/>
</dbReference>
<dbReference type="GO" id="GO:0043328">
    <property type="term" value="P:protein transport to vacuole involved in ubiquitin-dependent protein catabolic process via the multivesicular body sorting pathway"/>
    <property type="evidence" value="ECO:0007669"/>
    <property type="project" value="UniProtKB-UniRule"/>
</dbReference>
<dbReference type="InterPro" id="IPR037855">
    <property type="entry name" value="Vps36"/>
</dbReference>
<keyword evidence="3 7" id="KW-0813">Transport</keyword>
<dbReference type="OrthoDB" id="271448at2759"/>
<dbReference type="Pfam" id="PF11605">
    <property type="entry name" value="Vps36_ESCRT-II"/>
    <property type="match status" value="1"/>
</dbReference>
<dbReference type="AlphaFoldDB" id="A0A7R8WAW5"/>
<evidence type="ECO:0000256" key="7">
    <source>
        <dbReference type="RuleBase" id="RU367095"/>
    </source>
</evidence>
<dbReference type="FunFam" id="1.10.10.10:FF:000416">
    <property type="entry name" value="Vacuolar protein-sorting-associated protein 36"/>
    <property type="match status" value="1"/>
</dbReference>
<dbReference type="InterPro" id="IPR011993">
    <property type="entry name" value="PH-like_dom_sf"/>
</dbReference>
<dbReference type="PANTHER" id="PTHR13128">
    <property type="entry name" value="VACUOLAR PROTEIN-SORTING-ASSOCIATED PROTEIN 36"/>
    <property type="match status" value="1"/>
</dbReference>
<evidence type="ECO:0000256" key="4">
    <source>
        <dbReference type="ARBA" id="ARBA00022490"/>
    </source>
</evidence>
<dbReference type="GO" id="GO:0043130">
    <property type="term" value="F:ubiquitin binding"/>
    <property type="evidence" value="ECO:0007669"/>
    <property type="project" value="UniProtKB-UniRule"/>
</dbReference>
<proteinExistence type="inferred from homology"/>
<dbReference type="GO" id="GO:0000814">
    <property type="term" value="C:ESCRT II complex"/>
    <property type="evidence" value="ECO:0007669"/>
    <property type="project" value="UniProtKB-UniRule"/>
</dbReference>
<keyword evidence="5 7" id="KW-0653">Protein transport</keyword>
<comment type="subcellular location">
    <subcellularLocation>
        <location evidence="7">Cytoplasm</location>
    </subcellularLocation>
    <subcellularLocation>
        <location evidence="7">Endosome</location>
    </subcellularLocation>
</comment>
<evidence type="ECO:0000256" key="5">
    <source>
        <dbReference type="ARBA" id="ARBA00022927"/>
    </source>
</evidence>